<accession>A0ABS4AHL0</accession>
<feature type="domain" description="HTH crp-type" evidence="1">
    <location>
        <begin position="92"/>
        <end position="158"/>
    </location>
</feature>
<comment type="caution">
    <text evidence="2">The sequence shown here is derived from an EMBL/GenBank/DDBJ whole genome shotgun (WGS) entry which is preliminary data.</text>
</comment>
<dbReference type="InterPro" id="IPR036390">
    <property type="entry name" value="WH_DNA-bd_sf"/>
</dbReference>
<dbReference type="SUPFAM" id="SSF46785">
    <property type="entry name" value="Winged helix' DNA-binding domain"/>
    <property type="match status" value="1"/>
</dbReference>
<dbReference type="Proteomes" id="UP000681594">
    <property type="component" value="Unassembled WGS sequence"/>
</dbReference>
<dbReference type="InterPro" id="IPR036388">
    <property type="entry name" value="WH-like_DNA-bd_sf"/>
</dbReference>
<dbReference type="Pfam" id="PF13545">
    <property type="entry name" value="HTH_Crp_2"/>
    <property type="match status" value="1"/>
</dbReference>
<gene>
    <name evidence="2" type="ORF">J8J14_16415</name>
</gene>
<dbReference type="Gene3D" id="1.10.10.10">
    <property type="entry name" value="Winged helix-like DNA-binding domain superfamily/Winged helix DNA-binding domain"/>
    <property type="match status" value="1"/>
</dbReference>
<evidence type="ECO:0000313" key="3">
    <source>
        <dbReference type="Proteomes" id="UP000681594"/>
    </source>
</evidence>
<sequence length="201" mass="21913">MTSVLEEGTHAEAGMVGWEGMIGTPLLADVGTSFVEAVAQVAGSGLRLEAKAFRQEMEASTPFRSLLFRYNEAQQAMLIQTAACNGNHLLEQRLGRWLLMAHDRVDGDEILLTQEFIANMLSVHRPSVTVAAGILQRAGLIRHGAGRVTVVDRRGLEAASCECYGAVRRRFAEVVGIPFSLSRHSVAHRTGMYGSRPPDRP</sequence>
<name>A0ABS4AHL0_9PROT</name>
<dbReference type="RefSeq" id="WP_209380627.1">
    <property type="nucleotide sequence ID" value="NZ_JAGIZB010000016.1"/>
</dbReference>
<keyword evidence="3" id="KW-1185">Reference proteome</keyword>
<dbReference type="InterPro" id="IPR012318">
    <property type="entry name" value="HTH_CRP"/>
</dbReference>
<dbReference type="EMBL" id="JAGIZB010000016">
    <property type="protein sequence ID" value="MBP0446359.1"/>
    <property type="molecule type" value="Genomic_DNA"/>
</dbReference>
<reference evidence="2 3" key="1">
    <citation type="submission" date="2021-03" db="EMBL/GenBank/DDBJ databases">
        <authorList>
            <person name="So Y."/>
        </authorList>
    </citation>
    <scope>NUCLEOTIDE SEQUENCE [LARGE SCALE GENOMIC DNA]</scope>
    <source>
        <strain evidence="2 3">SSH11</strain>
    </source>
</reference>
<evidence type="ECO:0000313" key="2">
    <source>
        <dbReference type="EMBL" id="MBP0446359.1"/>
    </source>
</evidence>
<organism evidence="2 3">
    <name type="scientific">Pararoseomonas baculiformis</name>
    <dbReference type="NCBI Taxonomy" id="2820812"/>
    <lineage>
        <taxon>Bacteria</taxon>
        <taxon>Pseudomonadati</taxon>
        <taxon>Pseudomonadota</taxon>
        <taxon>Alphaproteobacteria</taxon>
        <taxon>Acetobacterales</taxon>
        <taxon>Acetobacteraceae</taxon>
        <taxon>Pararoseomonas</taxon>
    </lineage>
</organism>
<evidence type="ECO:0000259" key="1">
    <source>
        <dbReference type="Pfam" id="PF13545"/>
    </source>
</evidence>
<protein>
    <submittedName>
        <fullName evidence="2">Crp/Fnr family transcriptional regulator</fullName>
    </submittedName>
</protein>
<proteinExistence type="predicted"/>